<dbReference type="PANTHER" id="PTHR43736:SF1">
    <property type="entry name" value="DIHYDRONEOPTERIN TRIPHOSPHATE DIPHOSPHATASE"/>
    <property type="match status" value="1"/>
</dbReference>
<comment type="similarity">
    <text evidence="1">Belongs to the Nudix hydrolase family.</text>
</comment>
<reference evidence="3 4" key="1">
    <citation type="submission" date="2023-07" db="EMBL/GenBank/DDBJ databases">
        <title>Sorghum-associated microbial communities from plants grown in Nebraska, USA.</title>
        <authorList>
            <person name="Schachtman D."/>
        </authorList>
    </citation>
    <scope>NUCLEOTIDE SEQUENCE [LARGE SCALE GENOMIC DNA]</scope>
    <source>
        <strain evidence="3 4">BE211</strain>
    </source>
</reference>
<dbReference type="PROSITE" id="PS51462">
    <property type="entry name" value="NUDIX"/>
    <property type="match status" value="1"/>
</dbReference>
<evidence type="ECO:0000256" key="1">
    <source>
        <dbReference type="ARBA" id="ARBA00005582"/>
    </source>
</evidence>
<accession>A0ABU1TZL7</accession>
<comment type="caution">
    <text evidence="3">The sequence shown here is derived from an EMBL/GenBank/DDBJ whole genome shotgun (WGS) entry which is preliminary data.</text>
</comment>
<organism evidence="3 4">
    <name type="scientific">Fictibacillus barbaricus</name>
    <dbReference type="NCBI Taxonomy" id="182136"/>
    <lineage>
        <taxon>Bacteria</taxon>
        <taxon>Bacillati</taxon>
        <taxon>Bacillota</taxon>
        <taxon>Bacilli</taxon>
        <taxon>Bacillales</taxon>
        <taxon>Fictibacillaceae</taxon>
        <taxon>Fictibacillus</taxon>
    </lineage>
</organism>
<dbReference type="RefSeq" id="WP_310257948.1">
    <property type="nucleotide sequence ID" value="NZ_JAVDWA010000002.1"/>
</dbReference>
<protein>
    <submittedName>
        <fullName evidence="3">8-oxo-dGTP diphosphatase</fullName>
        <ecNumber evidence="3">3.6.1.55</ecNumber>
    </submittedName>
</protein>
<dbReference type="Pfam" id="PF00293">
    <property type="entry name" value="NUDIX"/>
    <property type="match status" value="1"/>
</dbReference>
<dbReference type="EC" id="3.6.1.55" evidence="3"/>
<evidence type="ECO:0000313" key="4">
    <source>
        <dbReference type="Proteomes" id="UP001258181"/>
    </source>
</evidence>
<dbReference type="PANTHER" id="PTHR43736">
    <property type="entry name" value="ADP-RIBOSE PYROPHOSPHATASE"/>
    <property type="match status" value="1"/>
</dbReference>
<dbReference type="Gene3D" id="3.90.79.10">
    <property type="entry name" value="Nucleoside Triphosphate Pyrophosphohydrolase"/>
    <property type="match status" value="1"/>
</dbReference>
<feature type="domain" description="Nudix hydrolase" evidence="2">
    <location>
        <begin position="13"/>
        <end position="141"/>
    </location>
</feature>
<keyword evidence="3" id="KW-0378">Hydrolase</keyword>
<dbReference type="InterPro" id="IPR000086">
    <property type="entry name" value="NUDIX_hydrolase_dom"/>
</dbReference>
<dbReference type="SUPFAM" id="SSF55811">
    <property type="entry name" value="Nudix"/>
    <property type="match status" value="1"/>
</dbReference>
<evidence type="ECO:0000259" key="2">
    <source>
        <dbReference type="PROSITE" id="PS51462"/>
    </source>
</evidence>
<dbReference type="GO" id="GO:0035539">
    <property type="term" value="F:8-oxo-7,8-dihydrodeoxyguanosine triphosphate pyrophosphatase activity"/>
    <property type="evidence" value="ECO:0007669"/>
    <property type="project" value="UniProtKB-EC"/>
</dbReference>
<name>A0ABU1TZL7_9BACL</name>
<keyword evidence="4" id="KW-1185">Reference proteome</keyword>
<proteinExistence type="inferred from homology"/>
<sequence>MDFGERKPSVSYRIRKAVYAVILDKQTSKVAVMLHNKKGFLPGGGLKKPETLIECLKRECKEETGYTLHIEKYIGSAKQYFQSRQDEYIMNEGSYYAGTFGEFIIQPVDDDHELVWMDIAEAEKTLFHRSHIWAVQEALQLLDSALKD</sequence>
<dbReference type="Proteomes" id="UP001258181">
    <property type="component" value="Unassembled WGS sequence"/>
</dbReference>
<gene>
    <name evidence="3" type="ORF">J2X07_001637</name>
</gene>
<dbReference type="EMBL" id="JAVDWA010000002">
    <property type="protein sequence ID" value="MDR7072660.1"/>
    <property type="molecule type" value="Genomic_DNA"/>
</dbReference>
<evidence type="ECO:0000313" key="3">
    <source>
        <dbReference type="EMBL" id="MDR7072660.1"/>
    </source>
</evidence>
<dbReference type="InterPro" id="IPR015797">
    <property type="entry name" value="NUDIX_hydrolase-like_dom_sf"/>
</dbReference>